<accession>A0A399R3L4</accession>
<evidence type="ECO:0008006" key="5">
    <source>
        <dbReference type="Google" id="ProtNLM"/>
    </source>
</evidence>
<dbReference type="RefSeq" id="WP_119378230.1">
    <property type="nucleotide sequence ID" value="NZ_QWGB01000004.1"/>
</dbReference>
<evidence type="ECO:0000256" key="2">
    <source>
        <dbReference type="SAM" id="SignalP"/>
    </source>
</evidence>
<dbReference type="Proteomes" id="UP000265431">
    <property type="component" value="Unassembled WGS sequence"/>
</dbReference>
<feature type="compositionally biased region" description="Acidic residues" evidence="1">
    <location>
        <begin position="25"/>
        <end position="55"/>
    </location>
</feature>
<evidence type="ECO:0000313" key="4">
    <source>
        <dbReference type="Proteomes" id="UP000265431"/>
    </source>
</evidence>
<gene>
    <name evidence="3" type="ORF">D1224_01800</name>
</gene>
<comment type="caution">
    <text evidence="3">The sequence shown here is derived from an EMBL/GenBank/DDBJ whole genome shotgun (WGS) entry which is preliminary data.</text>
</comment>
<dbReference type="OrthoDB" id="7629220at2"/>
<dbReference type="AlphaFoldDB" id="A0A399R3L4"/>
<proteinExistence type="predicted"/>
<feature type="chain" id="PRO_5017398074" description="META domain-containing protein" evidence="2">
    <location>
        <begin position="19"/>
        <end position="179"/>
    </location>
</feature>
<name>A0A399R3L4_9PROT</name>
<organism evidence="3 4">
    <name type="scientific">Henriciella barbarensis</name>
    <dbReference type="NCBI Taxonomy" id="86342"/>
    <lineage>
        <taxon>Bacteria</taxon>
        <taxon>Pseudomonadati</taxon>
        <taxon>Pseudomonadota</taxon>
        <taxon>Alphaproteobacteria</taxon>
        <taxon>Hyphomonadales</taxon>
        <taxon>Hyphomonadaceae</taxon>
        <taxon>Henriciella</taxon>
    </lineage>
</organism>
<keyword evidence="2" id="KW-0732">Signal</keyword>
<feature type="region of interest" description="Disordered" evidence="1">
    <location>
        <begin position="23"/>
        <end position="55"/>
    </location>
</feature>
<evidence type="ECO:0000256" key="1">
    <source>
        <dbReference type="SAM" id="MobiDB-lite"/>
    </source>
</evidence>
<keyword evidence="4" id="KW-1185">Reference proteome</keyword>
<protein>
    <recommendedName>
        <fullName evidence="5">META domain-containing protein</fullName>
    </recommendedName>
</protein>
<reference evidence="3 4" key="1">
    <citation type="submission" date="2018-08" db="EMBL/GenBank/DDBJ databases">
        <title>Henriciella mobilis sp. nov., isolated from seawater.</title>
        <authorList>
            <person name="Cheng H."/>
            <person name="Wu Y.-H."/>
            <person name="Xu X.-W."/>
            <person name="Guo L.-L."/>
        </authorList>
    </citation>
    <scope>NUCLEOTIDE SEQUENCE [LARGE SCALE GENOMIC DNA]</scope>
    <source>
        <strain evidence="3 4">CCUG66934</strain>
    </source>
</reference>
<feature type="signal peptide" evidence="2">
    <location>
        <begin position="1"/>
        <end position="18"/>
    </location>
</feature>
<sequence>MKLNLKLLAGCTAAIALAACGGPETVDETPAADDPIESEGSLTEDPEIGLDEEPGGDMDMTMSDTNMDAANETLAALEGDWVSGDDNLSKMSILDGTVTMMYDGEVLSTETLQTVDSCPDAPGDTSDMQLITMTGAESNETLCYGIIALTEAELQLTSYPRGNTLTYIRMPAVTESDME</sequence>
<evidence type="ECO:0000313" key="3">
    <source>
        <dbReference type="EMBL" id="RIJ25878.1"/>
    </source>
</evidence>
<dbReference type="EMBL" id="QWGB01000004">
    <property type="protein sequence ID" value="RIJ25878.1"/>
    <property type="molecule type" value="Genomic_DNA"/>
</dbReference>
<dbReference type="PROSITE" id="PS51257">
    <property type="entry name" value="PROKAR_LIPOPROTEIN"/>
    <property type="match status" value="1"/>
</dbReference>